<protein>
    <recommendedName>
        <fullName evidence="4">HPP family protein</fullName>
    </recommendedName>
</protein>
<keyword evidence="3" id="KW-1185">Reference proteome</keyword>
<organism evidence="2 3">
    <name type="scientific">Halobaculum halobium</name>
    <dbReference type="NCBI Taxonomy" id="3032281"/>
    <lineage>
        <taxon>Archaea</taxon>
        <taxon>Methanobacteriati</taxon>
        <taxon>Methanobacteriota</taxon>
        <taxon>Stenosarchaea group</taxon>
        <taxon>Halobacteria</taxon>
        <taxon>Halobacteriales</taxon>
        <taxon>Haloferacaceae</taxon>
        <taxon>Halobaculum</taxon>
    </lineage>
</organism>
<evidence type="ECO:0000313" key="2">
    <source>
        <dbReference type="EMBL" id="MFC6787471.1"/>
    </source>
</evidence>
<proteinExistence type="predicted"/>
<evidence type="ECO:0000313" key="3">
    <source>
        <dbReference type="Proteomes" id="UP001596443"/>
    </source>
</evidence>
<feature type="region of interest" description="Disordered" evidence="1">
    <location>
        <begin position="86"/>
        <end position="110"/>
    </location>
</feature>
<dbReference type="Proteomes" id="UP001596443">
    <property type="component" value="Unassembled WGS sequence"/>
</dbReference>
<gene>
    <name evidence="2" type="ORF">ACFQFD_16125</name>
</gene>
<dbReference type="EMBL" id="JBHSWX010000012">
    <property type="protein sequence ID" value="MFC6787471.1"/>
    <property type="molecule type" value="Genomic_DNA"/>
</dbReference>
<comment type="caution">
    <text evidence="2">The sequence shown here is derived from an EMBL/GenBank/DDBJ whole genome shotgun (WGS) entry which is preliminary data.</text>
</comment>
<evidence type="ECO:0008006" key="4">
    <source>
        <dbReference type="Google" id="ProtNLM"/>
    </source>
</evidence>
<dbReference type="GeneID" id="81210595"/>
<dbReference type="AlphaFoldDB" id="A0ABD5TFU9"/>
<name>A0ABD5TFU9_9EURY</name>
<evidence type="ECO:0000256" key="1">
    <source>
        <dbReference type="SAM" id="MobiDB-lite"/>
    </source>
</evidence>
<reference evidence="2 3" key="1">
    <citation type="journal article" date="2019" name="Int. J. Syst. Evol. Microbiol.">
        <title>The Global Catalogue of Microorganisms (GCM) 10K type strain sequencing project: providing services to taxonomists for standard genome sequencing and annotation.</title>
        <authorList>
            <consortium name="The Broad Institute Genomics Platform"/>
            <consortium name="The Broad Institute Genome Sequencing Center for Infectious Disease"/>
            <person name="Wu L."/>
            <person name="Ma J."/>
        </authorList>
    </citation>
    <scope>NUCLEOTIDE SEQUENCE [LARGE SCALE GENOMIC DNA]</scope>
    <source>
        <strain evidence="2 3">SYNS20</strain>
    </source>
</reference>
<dbReference type="RefSeq" id="WP_284061624.1">
    <property type="nucleotide sequence ID" value="NZ_CP126158.1"/>
</dbReference>
<sequence>MSSRSEAVADAVHAAGLLAVAGALAWATGRPFVFPSLGPSAYLIAAGSGRPSARSLLGGHAVGIVAGLLAYHGLADGAVITGALAAGSRRGRASPPAPSSRSGRRPPEWR</sequence>
<accession>A0ABD5TFU9</accession>